<proteinExistence type="predicted"/>
<gene>
    <name evidence="2" type="ORF">PARMNEM_LOCUS22186</name>
</gene>
<dbReference type="InterPro" id="IPR013083">
    <property type="entry name" value="Znf_RING/FYVE/PHD"/>
</dbReference>
<dbReference type="Proteomes" id="UP001314205">
    <property type="component" value="Unassembled WGS sequence"/>
</dbReference>
<reference evidence="2 3" key="1">
    <citation type="submission" date="2023-11" db="EMBL/GenBank/DDBJ databases">
        <authorList>
            <person name="Hedman E."/>
            <person name="Englund M."/>
            <person name="Stromberg M."/>
            <person name="Nyberg Akerstrom W."/>
            <person name="Nylinder S."/>
            <person name="Jareborg N."/>
            <person name="Kallberg Y."/>
            <person name="Kronander E."/>
        </authorList>
    </citation>
    <scope>NUCLEOTIDE SEQUENCE [LARGE SCALE GENOMIC DNA]</scope>
</reference>
<dbReference type="Gene3D" id="3.30.40.10">
    <property type="entry name" value="Zinc/RING finger domain, C3HC4 (zinc finger)"/>
    <property type="match status" value="1"/>
</dbReference>
<dbReference type="AlphaFoldDB" id="A0AAV1M9S0"/>
<keyword evidence="3" id="KW-1185">Reference proteome</keyword>
<feature type="coiled-coil region" evidence="1">
    <location>
        <begin position="79"/>
        <end position="122"/>
    </location>
</feature>
<protein>
    <submittedName>
        <fullName evidence="2">Uncharacterized protein</fullName>
    </submittedName>
</protein>
<dbReference type="SUPFAM" id="SSF57903">
    <property type="entry name" value="FYVE/PHD zinc finger"/>
    <property type="match status" value="1"/>
</dbReference>
<name>A0AAV1M9S0_9NEOP</name>
<evidence type="ECO:0000313" key="2">
    <source>
        <dbReference type="EMBL" id="CAK1603884.1"/>
    </source>
</evidence>
<dbReference type="InterPro" id="IPR011011">
    <property type="entry name" value="Znf_FYVE_PHD"/>
</dbReference>
<evidence type="ECO:0000313" key="3">
    <source>
        <dbReference type="Proteomes" id="UP001314205"/>
    </source>
</evidence>
<keyword evidence="1" id="KW-0175">Coiled coil</keyword>
<comment type="caution">
    <text evidence="2">The sequence shown here is derived from an EMBL/GenBank/DDBJ whole genome shotgun (WGS) entry which is preliminary data.</text>
</comment>
<accession>A0AAV1M9S0</accession>
<dbReference type="EMBL" id="CAVLGL010000159">
    <property type="protein sequence ID" value="CAK1603884.1"/>
    <property type="molecule type" value="Genomic_DNA"/>
</dbReference>
<sequence length="256" mass="28711">MSSNKKNTNLPSGICSKCSKFLKPPNDKKTSVTCDSCKILLCGECHGLSPTEVRVLELKTVARIMTFLCSDCKSAMTQLPMIMKKLNELSEEVKQLRMRQSMLATESAIQEMTERANRANNLIIYDVPESTSDIVDKRKEDGVGECVAIINTITNKVNCNGIKVFRLGAPKKHAGAKPRPLKAILHTKSDALEVLRHRNKLSEPSNITSDLTPLQREYLKYLREKLNKRINDGETDITIKYIRGHPTIVKTNAQNN</sequence>
<organism evidence="2 3">
    <name type="scientific">Parnassius mnemosyne</name>
    <name type="common">clouded apollo</name>
    <dbReference type="NCBI Taxonomy" id="213953"/>
    <lineage>
        <taxon>Eukaryota</taxon>
        <taxon>Metazoa</taxon>
        <taxon>Ecdysozoa</taxon>
        <taxon>Arthropoda</taxon>
        <taxon>Hexapoda</taxon>
        <taxon>Insecta</taxon>
        <taxon>Pterygota</taxon>
        <taxon>Neoptera</taxon>
        <taxon>Endopterygota</taxon>
        <taxon>Lepidoptera</taxon>
        <taxon>Glossata</taxon>
        <taxon>Ditrysia</taxon>
        <taxon>Papilionoidea</taxon>
        <taxon>Papilionidae</taxon>
        <taxon>Parnassiinae</taxon>
        <taxon>Parnassini</taxon>
        <taxon>Parnassius</taxon>
        <taxon>Driopa</taxon>
    </lineage>
</organism>
<evidence type="ECO:0000256" key="1">
    <source>
        <dbReference type="SAM" id="Coils"/>
    </source>
</evidence>